<comment type="caution">
    <text evidence="1">The sequence shown here is derived from an EMBL/GenBank/DDBJ whole genome shotgun (WGS) entry which is preliminary data.</text>
</comment>
<evidence type="ECO:0000313" key="2">
    <source>
        <dbReference type="Proteomes" id="UP000011096"/>
    </source>
</evidence>
<dbReference type="AlphaFoldDB" id="A0A7J6J7C3"/>
<accession>A0A7J6J7C3</accession>
<organism evidence="1 2">
    <name type="scientific">Colletotrichum fructicola (strain Nara gc5)</name>
    <name type="common">Anthracnose fungus</name>
    <name type="synonym">Colletotrichum gloeosporioides (strain Nara gc5)</name>
    <dbReference type="NCBI Taxonomy" id="1213859"/>
    <lineage>
        <taxon>Eukaryota</taxon>
        <taxon>Fungi</taxon>
        <taxon>Dikarya</taxon>
        <taxon>Ascomycota</taxon>
        <taxon>Pezizomycotina</taxon>
        <taxon>Sordariomycetes</taxon>
        <taxon>Hypocreomycetidae</taxon>
        <taxon>Glomerellales</taxon>
        <taxon>Glomerellaceae</taxon>
        <taxon>Colletotrichum</taxon>
        <taxon>Colletotrichum gloeosporioides species complex</taxon>
    </lineage>
</organism>
<name>A0A7J6J7C3_COLFN</name>
<protein>
    <submittedName>
        <fullName evidence="1">Uncharacterized protein</fullName>
    </submittedName>
</protein>
<dbReference type="GeneID" id="90979968"/>
<sequence>MLMAAESFVRSAELKRSYRARTVSPTELTGPTSAKQTEYGKQLLGFMPVAASEFRRPVSNAPQICL</sequence>
<proteinExistence type="predicted"/>
<reference evidence="1 2" key="1">
    <citation type="submission" date="2012-08" db="EMBL/GenBank/DDBJ databases">
        <authorList>
            <person name="Gan P.H.P."/>
            <person name="Ikeda K."/>
            <person name="Irieda H."/>
            <person name="Narusaka M."/>
            <person name="O'Connell R.J."/>
            <person name="Narusaka Y."/>
            <person name="Takano Y."/>
            <person name="Kubo Y."/>
            <person name="Shirasu K."/>
        </authorList>
    </citation>
    <scope>NUCLEOTIDE SEQUENCE [LARGE SCALE GENOMIC DNA]</scope>
    <source>
        <strain evidence="1 2">Nara gc5</strain>
    </source>
</reference>
<dbReference type="InParanoid" id="A0A7J6J7C3"/>
<evidence type="ECO:0000313" key="1">
    <source>
        <dbReference type="EMBL" id="KAF4484799.1"/>
    </source>
</evidence>
<gene>
    <name evidence="1" type="ORF">CGGC5_v007763</name>
</gene>
<dbReference type="Proteomes" id="UP000011096">
    <property type="component" value="Unassembled WGS sequence"/>
</dbReference>
<dbReference type="EMBL" id="ANPB02000004">
    <property type="protein sequence ID" value="KAF4484799.1"/>
    <property type="molecule type" value="Genomic_DNA"/>
</dbReference>
<reference evidence="1 2" key="2">
    <citation type="submission" date="2020-04" db="EMBL/GenBank/DDBJ databases">
        <title>Genome sequencing and assembly of multiple isolates from the Colletotrichum gloeosporioides species complex.</title>
        <authorList>
            <person name="Gan P."/>
            <person name="Shirasu K."/>
        </authorList>
    </citation>
    <scope>NUCLEOTIDE SEQUENCE [LARGE SCALE GENOMIC DNA]</scope>
    <source>
        <strain evidence="1 2">Nara gc5</strain>
    </source>
</reference>
<keyword evidence="2" id="KW-1185">Reference proteome</keyword>
<dbReference type="RefSeq" id="XP_066008773.1">
    <property type="nucleotide sequence ID" value="XM_066151898.1"/>
</dbReference>